<name>R7QDY3_CHOCR</name>
<dbReference type="PANTHER" id="PTHR13124">
    <property type="entry name" value="39S RIBOSOMAL PROTEIN L46, MITOCHONDRIAL PRECURSOR-RELATED"/>
    <property type="match status" value="1"/>
</dbReference>
<dbReference type="PhylomeDB" id="R7QDY3"/>
<accession>R7QDY3</accession>
<dbReference type="STRING" id="2769.R7QDY3"/>
<dbReference type="GeneID" id="17323214"/>
<dbReference type="OMA" id="EKWDLYA"/>
<dbReference type="AlphaFoldDB" id="R7QDY3"/>
<dbReference type="OrthoDB" id="414075at2759"/>
<reference evidence="3" key="1">
    <citation type="journal article" date="2013" name="Proc. Natl. Acad. Sci. U.S.A.">
        <title>Genome structure and metabolic features in the red seaweed Chondrus crispus shed light on evolution of the Archaeplastida.</title>
        <authorList>
            <person name="Collen J."/>
            <person name="Porcel B."/>
            <person name="Carre W."/>
            <person name="Ball S.G."/>
            <person name="Chaparro C."/>
            <person name="Tonon T."/>
            <person name="Barbeyron T."/>
            <person name="Michel G."/>
            <person name="Noel B."/>
            <person name="Valentin K."/>
            <person name="Elias M."/>
            <person name="Artiguenave F."/>
            <person name="Arun A."/>
            <person name="Aury J.M."/>
            <person name="Barbosa-Neto J.F."/>
            <person name="Bothwell J.H."/>
            <person name="Bouget F.Y."/>
            <person name="Brillet L."/>
            <person name="Cabello-Hurtado F."/>
            <person name="Capella-Gutierrez S."/>
            <person name="Charrier B."/>
            <person name="Cladiere L."/>
            <person name="Cock J.M."/>
            <person name="Coelho S.M."/>
            <person name="Colleoni C."/>
            <person name="Czjzek M."/>
            <person name="Da Silva C."/>
            <person name="Delage L."/>
            <person name="Denoeud F."/>
            <person name="Deschamps P."/>
            <person name="Dittami S.M."/>
            <person name="Gabaldon T."/>
            <person name="Gachon C.M."/>
            <person name="Groisillier A."/>
            <person name="Herve C."/>
            <person name="Jabbari K."/>
            <person name="Katinka M."/>
            <person name="Kloareg B."/>
            <person name="Kowalczyk N."/>
            <person name="Labadie K."/>
            <person name="Leblanc C."/>
            <person name="Lopez P.J."/>
            <person name="McLachlan D.H."/>
            <person name="Meslet-Cladiere L."/>
            <person name="Moustafa A."/>
            <person name="Nehr Z."/>
            <person name="Nyvall Collen P."/>
            <person name="Panaud O."/>
            <person name="Partensky F."/>
            <person name="Poulain J."/>
            <person name="Rensing S.A."/>
            <person name="Rousvoal S."/>
            <person name="Samson G."/>
            <person name="Symeonidi A."/>
            <person name="Weissenbach J."/>
            <person name="Zambounis A."/>
            <person name="Wincker P."/>
            <person name="Boyen C."/>
        </authorList>
    </citation>
    <scope>NUCLEOTIDE SEQUENCE [LARGE SCALE GENOMIC DNA]</scope>
    <source>
        <strain evidence="3">cv. Stackhouse</strain>
    </source>
</reference>
<dbReference type="EMBL" id="HG001739">
    <property type="protein sequence ID" value="CDF35635.1"/>
    <property type="molecule type" value="Genomic_DNA"/>
</dbReference>
<gene>
    <name evidence="2" type="ORF">CHC_T00003743001</name>
</gene>
<dbReference type="PANTHER" id="PTHR13124:SF12">
    <property type="entry name" value="LARGE RIBOSOMAL SUBUNIT PROTEIN ML46"/>
    <property type="match status" value="1"/>
</dbReference>
<dbReference type="GO" id="GO:0005762">
    <property type="term" value="C:mitochondrial large ribosomal subunit"/>
    <property type="evidence" value="ECO:0007669"/>
    <property type="project" value="TreeGrafter"/>
</dbReference>
<sequence length="296" mass="33541">MLLAGLRLAGGPGGTRLGLRAVPLRAISNNARIVRQNVLRKMKKGVERLPSQGPDPAASFGKGWRLACAAVVERYPVVTPECDPFESEYLTGRFLEMQRRARPISPALFLTEKDLMEGKREPDLSDPYAEMYQPAPRTTEADRTGDMRSLERALDERLYFLVKRGEKGRFQFPQILAADEKVPLWRYAELAWRGVTGEKRPELHFISHTPACHLEHVYPVEYQQKHDVYGVKVFFYRAMLMQGEVEGVRNAVDFVWARDGELAEYLTAEVRTAVDGILLGVGPTVRSKDLFDVEHP</sequence>
<evidence type="ECO:0000313" key="3">
    <source>
        <dbReference type="Proteomes" id="UP000012073"/>
    </source>
</evidence>
<dbReference type="KEGG" id="ccp:CHC_T00003743001"/>
<dbReference type="InterPro" id="IPR040008">
    <property type="entry name" value="Ribosomal_mL46"/>
</dbReference>
<organism evidence="2 3">
    <name type="scientific">Chondrus crispus</name>
    <name type="common">Carrageen Irish moss</name>
    <name type="synonym">Polymorpha crispa</name>
    <dbReference type="NCBI Taxonomy" id="2769"/>
    <lineage>
        <taxon>Eukaryota</taxon>
        <taxon>Rhodophyta</taxon>
        <taxon>Florideophyceae</taxon>
        <taxon>Rhodymeniophycidae</taxon>
        <taxon>Gigartinales</taxon>
        <taxon>Gigartinaceae</taxon>
        <taxon>Chondrus</taxon>
    </lineage>
</organism>
<keyword evidence="3" id="KW-1185">Reference proteome</keyword>
<dbReference type="Gramene" id="CDF35635">
    <property type="protein sequence ID" value="CDF35635"/>
    <property type="gene ID" value="CHC_T00003743001"/>
</dbReference>
<dbReference type="GO" id="GO:0003735">
    <property type="term" value="F:structural constituent of ribosome"/>
    <property type="evidence" value="ECO:0007669"/>
    <property type="project" value="InterPro"/>
</dbReference>
<dbReference type="RefSeq" id="XP_005715454.1">
    <property type="nucleotide sequence ID" value="XM_005715397.1"/>
</dbReference>
<dbReference type="Gene3D" id="3.90.79.10">
    <property type="entry name" value="Nucleoside Triphosphate Pyrophosphohydrolase"/>
    <property type="match status" value="1"/>
</dbReference>
<evidence type="ECO:0000313" key="2">
    <source>
        <dbReference type="EMBL" id="CDF35635.1"/>
    </source>
</evidence>
<dbReference type="Proteomes" id="UP000012073">
    <property type="component" value="Unassembled WGS sequence"/>
</dbReference>
<protein>
    <recommendedName>
        <fullName evidence="4">Ribosomal protein L46 N-terminal domain-containing protein</fullName>
    </recommendedName>
</protein>
<feature type="region of interest" description="Disordered" evidence="1">
    <location>
        <begin position="120"/>
        <end position="146"/>
    </location>
</feature>
<evidence type="ECO:0000256" key="1">
    <source>
        <dbReference type="SAM" id="MobiDB-lite"/>
    </source>
</evidence>
<evidence type="ECO:0008006" key="4">
    <source>
        <dbReference type="Google" id="ProtNLM"/>
    </source>
</evidence>
<proteinExistence type="predicted"/>